<organism evidence="9 10">
    <name type="scientific">Pedobacter helvus</name>
    <dbReference type="NCBI Taxonomy" id="2563444"/>
    <lineage>
        <taxon>Bacteria</taxon>
        <taxon>Pseudomonadati</taxon>
        <taxon>Bacteroidota</taxon>
        <taxon>Sphingobacteriia</taxon>
        <taxon>Sphingobacteriales</taxon>
        <taxon>Sphingobacteriaceae</taxon>
        <taxon>Pedobacter</taxon>
    </lineage>
</organism>
<comment type="similarity">
    <text evidence="2">Belongs to the SusD family.</text>
</comment>
<dbReference type="Pfam" id="PF14322">
    <property type="entry name" value="SusD-like_3"/>
    <property type="match status" value="1"/>
</dbReference>
<sequence length="636" mass="70008">MKKITKYLAVAFCLTLCFTSCNKWDVSLDPTWFQTADFSTEAQLQNQLAAAYNILSQDATYGQGLWGYINGGTDESFRSGTTATTAALTQHYNIANDEVNVNTLWRHLYSGIERVNIIMNVADQPKMDDAKRTSLKGQAKFLRAYYYYLLVTHFGDVPLKTTLTSDMGIDFNLPRKPSKDIYAYILKEMIEAEAMVPTMAQENTTSRVTKSAVQAILARVCLSMAGNPINDETKYKEALFWAEKVIKSNAHSLNNSPLVLDSITPAYSKLFVNNMQNNRRDNNVAEGIWDASFLSKSAATGAYANLTYPVTQTLGAIMGVYSTIATPGALVGFSGGIYRCTPKLYKLYAPGDQRRDWAIAPYGYKDATKNKYYTLKVNITGPTGTGAAATAIVSNTGAITSVQIDNPGSGYTTANVSFTSYATNNTKTQAVTATANIATATATVSAGKITAITVTKGGSGYPTVGERTVGKWRREYELELPPVRLQNNTSCNFPIIRYADVLLIAAEADLKVNGAPSIVAVEYYNQVRRRAFGYDYRTPVPVLDVSTFDIQDIMDERSRELCFEGQRRNDLIRWGKMEEAMQDLLAANTTGLATTYQVAANLAANNFLSNPIKYKLLPIPAVERSRNRALTQNTGW</sequence>
<comment type="subcellular location">
    <subcellularLocation>
        <location evidence="1">Cell outer membrane</location>
    </subcellularLocation>
</comment>
<feature type="domain" description="SusD-like N-terminal" evidence="8">
    <location>
        <begin position="38"/>
        <end position="222"/>
    </location>
</feature>
<gene>
    <name evidence="9" type="ORF">E5L68_019145</name>
</gene>
<evidence type="ECO:0000256" key="4">
    <source>
        <dbReference type="ARBA" id="ARBA00023136"/>
    </source>
</evidence>
<evidence type="ECO:0000256" key="5">
    <source>
        <dbReference type="ARBA" id="ARBA00023237"/>
    </source>
</evidence>
<dbReference type="InterPro" id="IPR033985">
    <property type="entry name" value="SusD-like_N"/>
</dbReference>
<dbReference type="Proteomes" id="UP001517367">
    <property type="component" value="Unassembled WGS sequence"/>
</dbReference>
<proteinExistence type="inferred from homology"/>
<comment type="caution">
    <text evidence="9">The sequence shown here is derived from an EMBL/GenBank/DDBJ whole genome shotgun (WGS) entry which is preliminary data.</text>
</comment>
<evidence type="ECO:0000313" key="10">
    <source>
        <dbReference type="Proteomes" id="UP001517367"/>
    </source>
</evidence>
<dbReference type="InterPro" id="IPR011990">
    <property type="entry name" value="TPR-like_helical_dom_sf"/>
</dbReference>
<evidence type="ECO:0000259" key="8">
    <source>
        <dbReference type="Pfam" id="PF14322"/>
    </source>
</evidence>
<reference evidence="9 10" key="1">
    <citation type="submission" date="2024-12" db="EMBL/GenBank/DDBJ databases">
        <authorList>
            <person name="Hu S."/>
        </authorList>
    </citation>
    <scope>NUCLEOTIDE SEQUENCE [LARGE SCALE GENOMIC DNA]</scope>
    <source>
        <strain evidence="9 10">P-25</strain>
    </source>
</reference>
<accession>A0ABW9JM15</accession>
<dbReference type="RefSeq" id="WP_138729176.1">
    <property type="nucleotide sequence ID" value="NZ_SRMP02000050.1"/>
</dbReference>
<keyword evidence="10" id="KW-1185">Reference proteome</keyword>
<keyword evidence="5" id="KW-0998">Cell outer membrane</keyword>
<evidence type="ECO:0000256" key="6">
    <source>
        <dbReference type="SAM" id="SignalP"/>
    </source>
</evidence>
<dbReference type="Pfam" id="PF07980">
    <property type="entry name" value="SusD_RagB"/>
    <property type="match status" value="1"/>
</dbReference>
<dbReference type="SUPFAM" id="SSF48452">
    <property type="entry name" value="TPR-like"/>
    <property type="match status" value="1"/>
</dbReference>
<protein>
    <submittedName>
        <fullName evidence="9">RagB/SusD family nutrient uptake outer membrane protein</fullName>
    </submittedName>
</protein>
<keyword evidence="3 6" id="KW-0732">Signal</keyword>
<evidence type="ECO:0000259" key="7">
    <source>
        <dbReference type="Pfam" id="PF07980"/>
    </source>
</evidence>
<feature type="domain" description="RagB/SusD" evidence="7">
    <location>
        <begin position="487"/>
        <end position="636"/>
    </location>
</feature>
<dbReference type="InterPro" id="IPR012944">
    <property type="entry name" value="SusD_RagB_dom"/>
</dbReference>
<evidence type="ECO:0000256" key="2">
    <source>
        <dbReference type="ARBA" id="ARBA00006275"/>
    </source>
</evidence>
<evidence type="ECO:0000256" key="1">
    <source>
        <dbReference type="ARBA" id="ARBA00004442"/>
    </source>
</evidence>
<evidence type="ECO:0000313" key="9">
    <source>
        <dbReference type="EMBL" id="MFN0293505.1"/>
    </source>
</evidence>
<dbReference type="EMBL" id="SRMP02000050">
    <property type="protein sequence ID" value="MFN0293505.1"/>
    <property type="molecule type" value="Genomic_DNA"/>
</dbReference>
<keyword evidence="4" id="KW-0472">Membrane</keyword>
<evidence type="ECO:0000256" key="3">
    <source>
        <dbReference type="ARBA" id="ARBA00022729"/>
    </source>
</evidence>
<dbReference type="Gene3D" id="1.25.40.390">
    <property type="match status" value="2"/>
</dbReference>
<feature type="chain" id="PRO_5045931629" evidence="6">
    <location>
        <begin position="24"/>
        <end position="636"/>
    </location>
</feature>
<feature type="signal peptide" evidence="6">
    <location>
        <begin position="1"/>
        <end position="23"/>
    </location>
</feature>
<name>A0ABW9JM15_9SPHI</name>